<evidence type="ECO:0000313" key="3">
    <source>
        <dbReference type="Proteomes" id="UP000595278"/>
    </source>
</evidence>
<name>A0A974NFF3_9GAMM</name>
<dbReference type="Pfam" id="PF01584">
    <property type="entry name" value="CheW"/>
    <property type="match status" value="1"/>
</dbReference>
<dbReference type="EMBL" id="CP067393">
    <property type="protein sequence ID" value="QQP85785.1"/>
    <property type="molecule type" value="Genomic_DNA"/>
</dbReference>
<accession>A0A974NFF3</accession>
<keyword evidence="3" id="KW-1185">Reference proteome</keyword>
<dbReference type="AlphaFoldDB" id="A0A974NFF3"/>
<dbReference type="KEGG" id="eaz:JHT90_00540"/>
<dbReference type="RefSeq" id="WP_201092815.1">
    <property type="nucleotide sequence ID" value="NZ_CP067393.1"/>
</dbReference>
<dbReference type="GO" id="GO:0007165">
    <property type="term" value="P:signal transduction"/>
    <property type="evidence" value="ECO:0007669"/>
    <property type="project" value="InterPro"/>
</dbReference>
<dbReference type="GO" id="GO:0006935">
    <property type="term" value="P:chemotaxis"/>
    <property type="evidence" value="ECO:0007669"/>
    <property type="project" value="InterPro"/>
</dbReference>
<evidence type="ECO:0000259" key="1">
    <source>
        <dbReference type="Pfam" id="PF01584"/>
    </source>
</evidence>
<evidence type="ECO:0000313" key="2">
    <source>
        <dbReference type="EMBL" id="QQP85785.1"/>
    </source>
</evidence>
<protein>
    <submittedName>
        <fullName evidence="2">Chemotaxis protein CheW</fullName>
    </submittedName>
</protein>
<feature type="domain" description="CheW-like" evidence="1">
    <location>
        <begin position="17"/>
        <end position="145"/>
    </location>
</feature>
<gene>
    <name evidence="2" type="ORF">JHT90_00540</name>
</gene>
<dbReference type="InterPro" id="IPR036061">
    <property type="entry name" value="CheW-like_dom_sf"/>
</dbReference>
<organism evidence="2 3">
    <name type="scientific">Entomomonas asaccharolytica</name>
    <dbReference type="NCBI Taxonomy" id="2785331"/>
    <lineage>
        <taxon>Bacteria</taxon>
        <taxon>Pseudomonadati</taxon>
        <taxon>Pseudomonadota</taxon>
        <taxon>Gammaproteobacteria</taxon>
        <taxon>Pseudomonadales</taxon>
        <taxon>Pseudomonadaceae</taxon>
        <taxon>Entomomonas</taxon>
    </lineage>
</organism>
<dbReference type="InterPro" id="IPR002545">
    <property type="entry name" value="CheW-lke_dom"/>
</dbReference>
<dbReference type="Proteomes" id="UP000595278">
    <property type="component" value="Chromosome"/>
</dbReference>
<reference evidence="2 3" key="1">
    <citation type="submission" date="2021-01" db="EMBL/GenBank/DDBJ databases">
        <title>Entomomonas sp. F2A isolated from a house cricket (Acheta domesticus).</title>
        <authorList>
            <person name="Spergser J."/>
            <person name="Busse H.-J."/>
        </authorList>
    </citation>
    <scope>NUCLEOTIDE SEQUENCE [LARGE SCALE GENOMIC DNA]</scope>
    <source>
        <strain evidence="2 3">F2A</strain>
    </source>
</reference>
<dbReference type="SUPFAM" id="SSF50341">
    <property type="entry name" value="CheW-like"/>
    <property type="match status" value="1"/>
</dbReference>
<proteinExistence type="predicted"/>
<sequence length="156" mass="17327">MTEQTSAKKTSLNASLITLLDRTLILPSTAIVEVVSISMPQVVTKMPRWFLGFLPWQGLRIPFISFEAICGSSFRINANSNIVVLKTTTESLQSKFYAMLIQNTPSNCTVTEEAIMDVVGELSRYELETVRINDHIAKIPNIPALEKLLIDTGVLN</sequence>